<evidence type="ECO:0000256" key="8">
    <source>
        <dbReference type="ARBA" id="ARBA00022840"/>
    </source>
</evidence>
<evidence type="ECO:0000256" key="11">
    <source>
        <dbReference type="ARBA" id="ARBA00023204"/>
    </source>
</evidence>
<keyword evidence="15" id="KW-0418">Kinase</keyword>
<dbReference type="InterPro" id="IPR006165">
    <property type="entry name" value="Ku70"/>
</dbReference>
<protein>
    <recommendedName>
        <fullName evidence="3">ATP-dependent DNA helicase 2 subunit 1</fullName>
    </recommendedName>
</protein>
<dbReference type="CDD" id="cd01458">
    <property type="entry name" value="vWA_ku"/>
    <property type="match status" value="1"/>
</dbReference>
<dbReference type="Pfam" id="PF03730">
    <property type="entry name" value="Ku_C"/>
    <property type="match status" value="1"/>
</dbReference>
<dbReference type="GO" id="GO:0043564">
    <property type="term" value="C:Ku70:Ku80 complex"/>
    <property type="evidence" value="ECO:0007669"/>
    <property type="project" value="InterPro"/>
</dbReference>
<feature type="domain" description="Ku" evidence="14">
    <location>
        <begin position="306"/>
        <end position="451"/>
    </location>
</feature>
<dbReference type="NCBIfam" id="TIGR00578">
    <property type="entry name" value="ku70"/>
    <property type="match status" value="1"/>
</dbReference>
<evidence type="ECO:0000256" key="9">
    <source>
        <dbReference type="ARBA" id="ARBA00023125"/>
    </source>
</evidence>
<proteinExistence type="inferred from homology"/>
<comment type="similarity">
    <text evidence="2">Belongs to the ku70 family.</text>
</comment>
<dbReference type="CDD" id="cd00788">
    <property type="entry name" value="KU70"/>
    <property type="match status" value="1"/>
</dbReference>
<dbReference type="GO" id="GO:0006310">
    <property type="term" value="P:DNA recombination"/>
    <property type="evidence" value="ECO:0007669"/>
    <property type="project" value="UniProtKB-KW"/>
</dbReference>
<dbReference type="InterPro" id="IPR047087">
    <property type="entry name" value="KU70_core_dom"/>
</dbReference>
<dbReference type="Gene3D" id="2.40.290.10">
    <property type="match status" value="1"/>
</dbReference>
<accession>A0A1L8DX21</accession>
<keyword evidence="7" id="KW-0347">Helicase</keyword>
<evidence type="ECO:0000256" key="13">
    <source>
        <dbReference type="ARBA" id="ARBA00065167"/>
    </source>
</evidence>
<evidence type="ECO:0000256" key="1">
    <source>
        <dbReference type="ARBA" id="ARBA00004123"/>
    </source>
</evidence>
<keyword evidence="12" id="KW-0539">Nucleus</keyword>
<dbReference type="Pfam" id="PF02735">
    <property type="entry name" value="Ku"/>
    <property type="match status" value="1"/>
</dbReference>
<dbReference type="GO" id="GO:0006303">
    <property type="term" value="P:double-strand break repair via nonhomologous end joining"/>
    <property type="evidence" value="ECO:0007669"/>
    <property type="project" value="InterPro"/>
</dbReference>
<dbReference type="PANTHER" id="PTHR12604:SF2">
    <property type="entry name" value="X-RAY REPAIR CROSS-COMPLEMENTING PROTEIN 6"/>
    <property type="match status" value="1"/>
</dbReference>
<keyword evidence="8" id="KW-0067">ATP-binding</keyword>
<dbReference type="SUPFAM" id="SSF100939">
    <property type="entry name" value="SPOC domain-like"/>
    <property type="match status" value="1"/>
</dbReference>
<dbReference type="FunFam" id="2.40.290.10:FF:000001">
    <property type="entry name" value="X-ray repair cross complementing 6"/>
    <property type="match status" value="1"/>
</dbReference>
<keyword evidence="11" id="KW-0234">DNA repair</keyword>
<dbReference type="GO" id="GO:0016787">
    <property type="term" value="F:hydrolase activity"/>
    <property type="evidence" value="ECO:0007669"/>
    <property type="project" value="UniProtKB-KW"/>
</dbReference>
<dbReference type="InterPro" id="IPR005161">
    <property type="entry name" value="Ku_N"/>
</dbReference>
<keyword evidence="6" id="KW-0378">Hydrolase</keyword>
<dbReference type="GO" id="GO:0000723">
    <property type="term" value="P:telomere maintenance"/>
    <property type="evidence" value="ECO:0007669"/>
    <property type="project" value="InterPro"/>
</dbReference>
<keyword evidence="10" id="KW-0233">DNA recombination</keyword>
<evidence type="ECO:0000256" key="5">
    <source>
        <dbReference type="ARBA" id="ARBA00022763"/>
    </source>
</evidence>
<dbReference type="InterPro" id="IPR027388">
    <property type="entry name" value="Ku70_bridge/pillars_dom_sf"/>
</dbReference>
<comment type="subunit">
    <text evidence="13">Heterodimer of a 70 kDa and a 80 kDa subunit.</text>
</comment>
<dbReference type="GO" id="GO:0003690">
    <property type="term" value="F:double-stranded DNA binding"/>
    <property type="evidence" value="ECO:0007669"/>
    <property type="project" value="TreeGrafter"/>
</dbReference>
<comment type="subcellular location">
    <subcellularLocation>
        <location evidence="1">Nucleus</location>
    </subcellularLocation>
</comment>
<dbReference type="Gene3D" id="1.10.1600.10">
    <property type="match status" value="1"/>
</dbReference>
<evidence type="ECO:0000256" key="4">
    <source>
        <dbReference type="ARBA" id="ARBA00022741"/>
    </source>
</evidence>
<dbReference type="Pfam" id="PF03731">
    <property type="entry name" value="Ku_N"/>
    <property type="match status" value="1"/>
</dbReference>
<dbReference type="PANTHER" id="PTHR12604">
    <property type="entry name" value="KU AUTOANTIGEN DNA HELICASE"/>
    <property type="match status" value="1"/>
</dbReference>
<dbReference type="AlphaFoldDB" id="A0A1L8DX21"/>
<keyword evidence="4" id="KW-0547">Nucleotide-binding</keyword>
<evidence type="ECO:0000256" key="10">
    <source>
        <dbReference type="ARBA" id="ARBA00023172"/>
    </source>
</evidence>
<dbReference type="GO" id="GO:0005524">
    <property type="term" value="F:ATP binding"/>
    <property type="evidence" value="ECO:0007669"/>
    <property type="project" value="UniProtKB-KW"/>
</dbReference>
<dbReference type="PIRSF" id="PIRSF003033">
    <property type="entry name" value="Ku70"/>
    <property type="match status" value="1"/>
</dbReference>
<dbReference type="GO" id="GO:0016301">
    <property type="term" value="F:kinase activity"/>
    <property type="evidence" value="ECO:0007669"/>
    <property type="project" value="UniProtKB-KW"/>
</dbReference>
<evidence type="ECO:0000256" key="2">
    <source>
        <dbReference type="ARBA" id="ARBA00005240"/>
    </source>
</evidence>
<keyword evidence="9 15" id="KW-0238">DNA-binding</keyword>
<keyword evidence="15" id="KW-0808">Transferase</keyword>
<name>A0A1L8DX21_9DIPT</name>
<dbReference type="Gene3D" id="1.10.720.30">
    <property type="entry name" value="SAP domain"/>
    <property type="match status" value="1"/>
</dbReference>
<evidence type="ECO:0000259" key="14">
    <source>
        <dbReference type="SMART" id="SM00559"/>
    </source>
</evidence>
<organism evidence="15">
    <name type="scientific">Nyssomyia neivai</name>
    <dbReference type="NCBI Taxonomy" id="330878"/>
    <lineage>
        <taxon>Eukaryota</taxon>
        <taxon>Metazoa</taxon>
        <taxon>Ecdysozoa</taxon>
        <taxon>Arthropoda</taxon>
        <taxon>Hexapoda</taxon>
        <taxon>Insecta</taxon>
        <taxon>Pterygota</taxon>
        <taxon>Neoptera</taxon>
        <taxon>Endopterygota</taxon>
        <taxon>Diptera</taxon>
        <taxon>Nematocera</taxon>
        <taxon>Psychodoidea</taxon>
        <taxon>Psychodidae</taxon>
        <taxon>Nyssomyia</taxon>
    </lineage>
</organism>
<dbReference type="InterPro" id="IPR016194">
    <property type="entry name" value="SPOC-like_C_dom_sf"/>
</dbReference>
<dbReference type="EMBL" id="GFDF01003125">
    <property type="protein sequence ID" value="JAV10959.1"/>
    <property type="molecule type" value="Transcribed_RNA"/>
</dbReference>
<dbReference type="GO" id="GO:0003678">
    <property type="term" value="F:DNA helicase activity"/>
    <property type="evidence" value="ECO:0007669"/>
    <property type="project" value="InterPro"/>
</dbReference>
<evidence type="ECO:0000313" key="15">
    <source>
        <dbReference type="EMBL" id="JAV10959.1"/>
    </source>
</evidence>
<sequence>MFMQADENDEGEVSQMTYGGREGILFAIDVQKTMLDENENKAANFRLALQAIEATMKNIVISNQKDLVGIVLFNTVHSPNSYNEVVFADLVIPSNMSVLLFMDIPSVANITFLQSFHTSDDLLDFANRYGSNCDAKFDEVIWLCMRMFQKSGYKLQSSTIVMFTDNPLPHPPDSPEYQQAFVKARDLHQLDVEFSVIPMHEPFDLNLFYRDFISSAMNTDMEIFELDSPARDIESLSNRIYKRSYRKRCNMRLKMNLGDNLKLSVGVYSSVRHVRYPKPLKVFRKTNEIIIRKGVQEIYNETDGSVQPLLPHKQKKSQEFGAKNIVLTIQEIAMMKTLLPASIHLLGFKPRTCVKICNYFKHGSFLYPDETEISGSTKIFRALWKRCLERKKVAICVLTLRHKSTPRYVALVPQDNYFQENYQIDYNGFLIIQLPNMDDIRDFNSLKPQVTAVNNEQVQIFEQIIYKLKFRYHPKQFNDPALRSIYSNIEAFAFHTDGENVEDETEPDTDFQDNKILDIVEAIVEKFGELVIINPKRKNTETGDNSRKTPKLTRPVMNKEEILEVFRSKQQNKLTVNVLREYLQQIGVSGISNARKSSLIDKIKEYHNL</sequence>
<evidence type="ECO:0000256" key="7">
    <source>
        <dbReference type="ARBA" id="ARBA00022806"/>
    </source>
</evidence>
<reference evidence="15" key="1">
    <citation type="submission" date="2016-12" db="EMBL/GenBank/DDBJ databases">
        <title>An insight into the sialome and mialome of the sand fly, Nyssomyia neivai.</title>
        <authorList>
            <person name="Sebastian V."/>
            <person name="Goulart T.M."/>
            <person name="Oliveira W."/>
            <person name="Calvo E."/>
            <person name="Oliveira L.F."/>
            <person name="Pinto M.C."/>
            <person name="Rosselino A.M."/>
            <person name="Ribeiro J.M."/>
        </authorList>
    </citation>
    <scope>NUCLEOTIDE SEQUENCE</scope>
</reference>
<dbReference type="InterPro" id="IPR036361">
    <property type="entry name" value="SAP_dom_sf"/>
</dbReference>
<evidence type="ECO:0000256" key="6">
    <source>
        <dbReference type="ARBA" id="ARBA00022801"/>
    </source>
</evidence>
<dbReference type="GO" id="GO:0042162">
    <property type="term" value="F:telomeric DNA binding"/>
    <property type="evidence" value="ECO:0007669"/>
    <property type="project" value="InterPro"/>
</dbReference>
<evidence type="ECO:0000256" key="12">
    <source>
        <dbReference type="ARBA" id="ARBA00023242"/>
    </source>
</evidence>
<dbReference type="Gene3D" id="3.40.50.410">
    <property type="entry name" value="von Willebrand factor, type A domain"/>
    <property type="match status" value="1"/>
</dbReference>
<dbReference type="SMART" id="SM00559">
    <property type="entry name" value="Ku78"/>
    <property type="match status" value="1"/>
</dbReference>
<dbReference type="InterPro" id="IPR006164">
    <property type="entry name" value="DNA_bd_Ku70/Ku80"/>
</dbReference>
<dbReference type="InterPro" id="IPR005160">
    <property type="entry name" value="Ku_C"/>
</dbReference>
<dbReference type="GO" id="GO:0003684">
    <property type="term" value="F:damaged DNA binding"/>
    <property type="evidence" value="ECO:0007669"/>
    <property type="project" value="InterPro"/>
</dbReference>
<keyword evidence="5" id="KW-0227">DNA damage</keyword>
<dbReference type="InterPro" id="IPR036465">
    <property type="entry name" value="vWFA_dom_sf"/>
</dbReference>
<dbReference type="Gene3D" id="4.10.970.10">
    <property type="entry name" value="Ku70, bridge and pillars"/>
    <property type="match status" value="1"/>
</dbReference>
<evidence type="ECO:0000256" key="3">
    <source>
        <dbReference type="ARBA" id="ARBA00014630"/>
    </source>
</evidence>
<dbReference type="SUPFAM" id="SSF53300">
    <property type="entry name" value="vWA-like"/>
    <property type="match status" value="1"/>
</dbReference>